<dbReference type="PANTHER" id="PTHR33308">
    <property type="entry name" value="PEPTIDOGLYCAN HYDROLASE FLGJ"/>
    <property type="match status" value="1"/>
</dbReference>
<comment type="caution">
    <text evidence="4">The sequence shown here is derived from an EMBL/GenBank/DDBJ whole genome shotgun (WGS) entry which is preliminary data.</text>
</comment>
<reference evidence="4 5" key="1">
    <citation type="submission" date="2017-07" db="EMBL/GenBank/DDBJ databases">
        <title>Draft whole genome sequences of clinical Proprionibacteriaceae strains.</title>
        <authorList>
            <person name="Bernier A.-M."/>
            <person name="Bernard K."/>
            <person name="Domingo M.-C."/>
        </authorList>
    </citation>
    <scope>NUCLEOTIDE SEQUENCE [LARGE SCALE GENOMIC DNA]</scope>
    <source>
        <strain evidence="4 5">NML 130396</strain>
    </source>
</reference>
<dbReference type="Pfam" id="PF08310">
    <property type="entry name" value="LGFP"/>
    <property type="match status" value="4"/>
</dbReference>
<proteinExistence type="predicted"/>
<dbReference type="PRINTS" id="PR01002">
    <property type="entry name" value="FLGFLGJ"/>
</dbReference>
<evidence type="ECO:0000313" key="4">
    <source>
        <dbReference type="EMBL" id="OYO18684.1"/>
    </source>
</evidence>
<keyword evidence="1" id="KW-0378">Hydrolase</keyword>
<feature type="signal peptide" evidence="2">
    <location>
        <begin position="1"/>
        <end position="32"/>
    </location>
</feature>
<dbReference type="GO" id="GO:0004040">
    <property type="term" value="F:amidase activity"/>
    <property type="evidence" value="ECO:0007669"/>
    <property type="project" value="InterPro"/>
</dbReference>
<dbReference type="OrthoDB" id="3734014at2"/>
<gene>
    <name evidence="4" type="ORF">CGZ93_14805</name>
</gene>
<dbReference type="RefSeq" id="WP_094364917.1">
    <property type="nucleotide sequence ID" value="NZ_NMVQ01000043.1"/>
</dbReference>
<feature type="domain" description="Mannosyl-glycoprotein endo-beta-N-acetylglucosamidase-like" evidence="3">
    <location>
        <begin position="24"/>
        <end position="188"/>
    </location>
</feature>
<sequence>MLKQLPRRGGALLAAVLTVVAVSVTHAPAARAADTGRFIKAVAPMAQQAQTEYQVPASVSIAQSILESGWGGSTLAVYAHAYFGIKCKTDYASPYQLGCMDKSSLEYYDPANPVPIVSAFRTYRSAEDSFRDHGYFLKNSSRYAAAFNFTRDPDNFIREVGRAGYATDPGYADYIINLMRSYNLYQYDTAPISTQRITVDGAIGEKYRAIGGTSSPLGFAIAGEVEGPVAGSRMTVFNKGMLPWTAQYDAHPIMSDVWSHYRYSQSLRELMGPVTSDPYTANGALQQNFATGRITRSNGNWNDVYGRIFARWSAFDTDRGLLGIPTTSEIDGPVAGSRMNRFAGGTILWSPQTDAHALLPGISAWYWNLSATDRRIIGLPTSGEYAVRGGLAQDFTGGKVYWRDGRAVMVYGAIADRYHSLGGPSGNLGFPTSSEFAFNRGRAVDFTGGGIYWSPATGAQHSWWGINDFYRRQPTAAQGGLGLPVAAETDARVPNTRVQAFAGGQVYWFDNRAHSVYGVIGGRYRDLGAETSALGRPSVEEYDIPGGRATGFERGRIEFYWNDFSTRVITN</sequence>
<dbReference type="AlphaFoldDB" id="A0A255GYH4"/>
<keyword evidence="2" id="KW-0732">Signal</keyword>
<evidence type="ECO:0000313" key="5">
    <source>
        <dbReference type="Proteomes" id="UP000216311"/>
    </source>
</evidence>
<keyword evidence="5" id="KW-1185">Reference proteome</keyword>
<accession>A0A255GYH4</accession>
<dbReference type="InterPro" id="IPR013207">
    <property type="entry name" value="LGFP"/>
</dbReference>
<dbReference type="Gene3D" id="4.10.80.30">
    <property type="entry name" value="DNA polymerase, domain 6"/>
    <property type="match status" value="1"/>
</dbReference>
<evidence type="ECO:0000259" key="3">
    <source>
        <dbReference type="SMART" id="SM00047"/>
    </source>
</evidence>
<dbReference type="InterPro" id="IPR002901">
    <property type="entry name" value="MGlyc_endo_b_GlcNAc-like_dom"/>
</dbReference>
<dbReference type="Gene3D" id="1.10.530.10">
    <property type="match status" value="1"/>
</dbReference>
<dbReference type="Proteomes" id="UP000216311">
    <property type="component" value="Unassembled WGS sequence"/>
</dbReference>
<evidence type="ECO:0000256" key="2">
    <source>
        <dbReference type="SAM" id="SignalP"/>
    </source>
</evidence>
<name>A0A255GYH4_9ACTN</name>
<protein>
    <recommendedName>
        <fullName evidence="3">Mannosyl-glycoprotein endo-beta-N-acetylglucosamidase-like domain-containing protein</fullName>
    </recommendedName>
</protein>
<dbReference type="PANTHER" id="PTHR33308:SF9">
    <property type="entry name" value="PEPTIDOGLYCAN HYDROLASE FLGJ"/>
    <property type="match status" value="1"/>
</dbReference>
<dbReference type="SMART" id="SM00047">
    <property type="entry name" value="LYZ2"/>
    <property type="match status" value="1"/>
</dbReference>
<dbReference type="Pfam" id="PF01832">
    <property type="entry name" value="Glucosaminidase"/>
    <property type="match status" value="1"/>
</dbReference>
<evidence type="ECO:0000256" key="1">
    <source>
        <dbReference type="ARBA" id="ARBA00022801"/>
    </source>
</evidence>
<dbReference type="EMBL" id="NMVQ01000043">
    <property type="protein sequence ID" value="OYO18684.1"/>
    <property type="molecule type" value="Genomic_DNA"/>
</dbReference>
<feature type="chain" id="PRO_5013168951" description="Mannosyl-glycoprotein endo-beta-N-acetylglucosamidase-like domain-containing protein" evidence="2">
    <location>
        <begin position="33"/>
        <end position="571"/>
    </location>
</feature>
<organism evidence="4 5">
    <name type="scientific">Enemella dayhoffiae</name>
    <dbReference type="NCBI Taxonomy" id="2016507"/>
    <lineage>
        <taxon>Bacteria</taxon>
        <taxon>Bacillati</taxon>
        <taxon>Actinomycetota</taxon>
        <taxon>Actinomycetes</taxon>
        <taxon>Propionibacteriales</taxon>
        <taxon>Propionibacteriaceae</taxon>
        <taxon>Enemella</taxon>
    </lineage>
</organism>
<dbReference type="InterPro" id="IPR051056">
    <property type="entry name" value="Glycosyl_Hydrolase_73"/>
</dbReference>